<keyword evidence="6" id="KW-1185">Reference proteome</keyword>
<keyword evidence="3" id="KW-0472">Membrane</keyword>
<dbReference type="Proteomes" id="UP001280121">
    <property type="component" value="Unassembled WGS sequence"/>
</dbReference>
<dbReference type="InterPro" id="IPR004014">
    <property type="entry name" value="ATPase_P-typ_cation-transptr_N"/>
</dbReference>
<keyword evidence="3" id="KW-1133">Transmembrane helix</keyword>
<name>A0AAD9XUC3_9ROSI</name>
<evidence type="ECO:0000313" key="5">
    <source>
        <dbReference type="EMBL" id="KAK2665598.1"/>
    </source>
</evidence>
<dbReference type="SUPFAM" id="SSF81665">
    <property type="entry name" value="Calcium ATPase, transmembrane domain M"/>
    <property type="match status" value="1"/>
</dbReference>
<dbReference type="InterPro" id="IPR023298">
    <property type="entry name" value="ATPase_P-typ_TM_dom_sf"/>
</dbReference>
<dbReference type="SMART" id="SM00831">
    <property type="entry name" value="Cation_ATPase_N"/>
    <property type="match status" value="1"/>
</dbReference>
<keyword evidence="1" id="KW-0460">Magnesium</keyword>
<proteinExistence type="predicted"/>
<dbReference type="Pfam" id="PF00690">
    <property type="entry name" value="Cation_ATPase_N"/>
    <property type="match status" value="1"/>
</dbReference>
<evidence type="ECO:0000256" key="3">
    <source>
        <dbReference type="SAM" id="Phobius"/>
    </source>
</evidence>
<keyword evidence="3" id="KW-0812">Transmembrane</keyword>
<reference evidence="5" key="1">
    <citation type="journal article" date="2023" name="Plant J.">
        <title>Genome sequences and population genomics provide insights into the demographic history, inbreeding, and mutation load of two 'living fossil' tree species of Dipteronia.</title>
        <authorList>
            <person name="Feng Y."/>
            <person name="Comes H.P."/>
            <person name="Chen J."/>
            <person name="Zhu S."/>
            <person name="Lu R."/>
            <person name="Zhang X."/>
            <person name="Li P."/>
            <person name="Qiu J."/>
            <person name="Olsen K.M."/>
            <person name="Qiu Y."/>
        </authorList>
    </citation>
    <scope>NUCLEOTIDE SEQUENCE</scope>
    <source>
        <strain evidence="5">KIB01</strain>
    </source>
</reference>
<dbReference type="PANTHER" id="PTHR42861">
    <property type="entry name" value="CALCIUM-TRANSPORTING ATPASE"/>
    <property type="match status" value="1"/>
</dbReference>
<protein>
    <recommendedName>
        <fullName evidence="4">Cation-transporting P-type ATPase N-terminal domain-containing protein</fullName>
    </recommendedName>
</protein>
<feature type="transmembrane region" description="Helical" evidence="3">
    <location>
        <begin position="100"/>
        <end position="116"/>
    </location>
</feature>
<sequence length="164" mass="17798">MGLDAVNREAVDLVCDYWKKIYPEEVLENLKCTRAGLTFGDVKDRLDLFGYSKHEDKKESKIVKFLGLMWNPVSWVMEAAAIMAIALAHGGGKDPDYHDFVGIIILLVINSTISFIEENNAGNPAAALMARLAPKAKSVLTGESLPVTKNPGDGVNSGSMCKQG</sequence>
<gene>
    <name evidence="5" type="ORF">Ddye_004172</name>
</gene>
<dbReference type="AlphaFoldDB" id="A0AAD9XUC3"/>
<feature type="domain" description="Cation-transporting P-type ATPase N-terminal" evidence="4">
    <location>
        <begin position="17"/>
        <end position="89"/>
    </location>
</feature>
<evidence type="ECO:0000256" key="2">
    <source>
        <dbReference type="SAM" id="MobiDB-lite"/>
    </source>
</evidence>
<evidence type="ECO:0000313" key="6">
    <source>
        <dbReference type="Proteomes" id="UP001280121"/>
    </source>
</evidence>
<feature type="region of interest" description="Disordered" evidence="2">
    <location>
        <begin position="143"/>
        <end position="164"/>
    </location>
</feature>
<dbReference type="EMBL" id="JANJYI010000001">
    <property type="protein sequence ID" value="KAK2665598.1"/>
    <property type="molecule type" value="Genomic_DNA"/>
</dbReference>
<dbReference type="Gene3D" id="1.20.1110.10">
    <property type="entry name" value="Calcium-transporting ATPase, transmembrane domain"/>
    <property type="match status" value="1"/>
</dbReference>
<organism evidence="5 6">
    <name type="scientific">Dipteronia dyeriana</name>
    <dbReference type="NCBI Taxonomy" id="168575"/>
    <lineage>
        <taxon>Eukaryota</taxon>
        <taxon>Viridiplantae</taxon>
        <taxon>Streptophyta</taxon>
        <taxon>Embryophyta</taxon>
        <taxon>Tracheophyta</taxon>
        <taxon>Spermatophyta</taxon>
        <taxon>Magnoliopsida</taxon>
        <taxon>eudicotyledons</taxon>
        <taxon>Gunneridae</taxon>
        <taxon>Pentapetalae</taxon>
        <taxon>rosids</taxon>
        <taxon>malvids</taxon>
        <taxon>Sapindales</taxon>
        <taxon>Sapindaceae</taxon>
        <taxon>Hippocastanoideae</taxon>
        <taxon>Acereae</taxon>
        <taxon>Dipteronia</taxon>
    </lineage>
</organism>
<accession>A0AAD9XUC3</accession>
<feature type="transmembrane region" description="Helical" evidence="3">
    <location>
        <begin position="65"/>
        <end position="88"/>
    </location>
</feature>
<evidence type="ECO:0000256" key="1">
    <source>
        <dbReference type="ARBA" id="ARBA00022842"/>
    </source>
</evidence>
<comment type="caution">
    <text evidence="5">The sequence shown here is derived from an EMBL/GenBank/DDBJ whole genome shotgun (WGS) entry which is preliminary data.</text>
</comment>
<evidence type="ECO:0000259" key="4">
    <source>
        <dbReference type="SMART" id="SM00831"/>
    </source>
</evidence>